<evidence type="ECO:0000313" key="3">
    <source>
        <dbReference type="EMBL" id="APY01189.1"/>
    </source>
</evidence>
<dbReference type="Proteomes" id="UP000187506">
    <property type="component" value="Chromosome"/>
</dbReference>
<feature type="signal peptide" evidence="1">
    <location>
        <begin position="1"/>
        <end position="19"/>
    </location>
</feature>
<protein>
    <recommendedName>
        <fullName evidence="2">DUF7738 domain-containing protein</fullName>
    </recommendedName>
</protein>
<evidence type="ECO:0000256" key="1">
    <source>
        <dbReference type="SAM" id="SignalP"/>
    </source>
</evidence>
<dbReference type="AlphaFoldDB" id="A0AAC9LMH8"/>
<gene>
    <name evidence="3" type="ORF">BWR22_13015</name>
</gene>
<reference evidence="3 4" key="1">
    <citation type="submission" date="2017-01" db="EMBL/GenBank/DDBJ databases">
        <title>Complete genome of Lacinutrix venerupis DOK2-8 isolated from seawater in Dokdo.</title>
        <authorList>
            <person name="Chi W.-J."/>
            <person name="Kim J.H."/>
        </authorList>
    </citation>
    <scope>NUCLEOTIDE SEQUENCE [LARGE SCALE GENOMIC DNA]</scope>
    <source>
        <strain evidence="3 4">DOK2-8</strain>
    </source>
</reference>
<proteinExistence type="predicted"/>
<dbReference type="Pfam" id="PF24880">
    <property type="entry name" value="DUF7738"/>
    <property type="match status" value="1"/>
</dbReference>
<organism evidence="3 4">
    <name type="scientific">Lacinutrix venerupis</name>
    <dbReference type="NCBI Taxonomy" id="1486034"/>
    <lineage>
        <taxon>Bacteria</taxon>
        <taxon>Pseudomonadati</taxon>
        <taxon>Bacteroidota</taxon>
        <taxon>Flavobacteriia</taxon>
        <taxon>Flavobacteriales</taxon>
        <taxon>Flavobacteriaceae</taxon>
        <taxon>Lacinutrix</taxon>
    </lineage>
</organism>
<evidence type="ECO:0000313" key="4">
    <source>
        <dbReference type="Proteomes" id="UP000187506"/>
    </source>
</evidence>
<dbReference type="RefSeq" id="WP_076734093.1">
    <property type="nucleotide sequence ID" value="NZ_CP019352.1"/>
</dbReference>
<feature type="chain" id="PRO_5042009342" description="DUF7738 domain-containing protein" evidence="1">
    <location>
        <begin position="20"/>
        <end position="169"/>
    </location>
</feature>
<keyword evidence="1" id="KW-0732">Signal</keyword>
<evidence type="ECO:0000259" key="2">
    <source>
        <dbReference type="Pfam" id="PF24880"/>
    </source>
</evidence>
<feature type="domain" description="DUF7738" evidence="2">
    <location>
        <begin position="25"/>
        <end position="125"/>
    </location>
</feature>
<dbReference type="KEGG" id="lvn:BWR22_13015"/>
<keyword evidence="4" id="KW-1185">Reference proteome</keyword>
<name>A0AAC9LMH8_9FLAO</name>
<accession>A0AAC9LMH8</accession>
<dbReference type="EMBL" id="CP019352">
    <property type="protein sequence ID" value="APY01189.1"/>
    <property type="molecule type" value="Genomic_DNA"/>
</dbReference>
<dbReference type="InterPro" id="IPR056640">
    <property type="entry name" value="DUF7738"/>
</dbReference>
<sequence>MKNILFILLAFASVNLAVAQKNTEIEFTKDKEVIVNNTKLSKESSFQDIKELLGEPTIYKNFRSGKINYHYENLGIAFHTINNKLVFFGINFNWDGDESFPEKEYNGTFKIDDLSINKESKKSIIDTIKIVELKCIVPSLCVSNPEIEKTPIIIGFNNSLITQIGFEFH</sequence>